<dbReference type="Gene3D" id="3.90.550.10">
    <property type="entry name" value="Spore Coat Polysaccharide Biosynthesis Protein SpsA, Chain A"/>
    <property type="match status" value="1"/>
</dbReference>
<accession>A0A6J4V6F7</accession>
<evidence type="ECO:0000313" key="2">
    <source>
        <dbReference type="EMBL" id="CAA9569511.1"/>
    </source>
</evidence>
<dbReference type="EMBL" id="CADCWN010000144">
    <property type="protein sequence ID" value="CAA9569511.1"/>
    <property type="molecule type" value="Genomic_DNA"/>
</dbReference>
<dbReference type="Pfam" id="PF00535">
    <property type="entry name" value="Glycos_transf_2"/>
    <property type="match status" value="1"/>
</dbReference>
<protein>
    <submittedName>
        <fullName evidence="2">Glycosyl transferase, family 2</fullName>
    </submittedName>
</protein>
<dbReference type="AlphaFoldDB" id="A0A6J4V6F7"/>
<dbReference type="GO" id="GO:0016740">
    <property type="term" value="F:transferase activity"/>
    <property type="evidence" value="ECO:0007669"/>
    <property type="project" value="UniProtKB-KW"/>
</dbReference>
<reference evidence="2" key="1">
    <citation type="submission" date="2020-02" db="EMBL/GenBank/DDBJ databases">
        <authorList>
            <person name="Meier V. D."/>
        </authorList>
    </citation>
    <scope>NUCLEOTIDE SEQUENCE</scope>
    <source>
        <strain evidence="2">AVDCRST_MAG18</strain>
    </source>
</reference>
<dbReference type="InterPro" id="IPR029044">
    <property type="entry name" value="Nucleotide-diphossugar_trans"/>
</dbReference>
<dbReference type="InterPro" id="IPR050834">
    <property type="entry name" value="Glycosyltransf_2"/>
</dbReference>
<feature type="domain" description="Glycosyltransferase 2-like" evidence="1">
    <location>
        <begin position="7"/>
        <end position="115"/>
    </location>
</feature>
<dbReference type="PANTHER" id="PTHR43685">
    <property type="entry name" value="GLYCOSYLTRANSFERASE"/>
    <property type="match status" value="1"/>
</dbReference>
<keyword evidence="2" id="KW-0808">Transferase</keyword>
<dbReference type="InterPro" id="IPR001173">
    <property type="entry name" value="Glyco_trans_2-like"/>
</dbReference>
<proteinExistence type="predicted"/>
<name>A0A6J4V6F7_9BACT</name>
<dbReference type="SUPFAM" id="SSF53448">
    <property type="entry name" value="Nucleotide-diphospho-sugar transferases"/>
    <property type="match status" value="1"/>
</dbReference>
<sequence>MSAPVVSLVVTVLNEGSSIDRLLASIAAQTRPPDEVVIVDGGSTDDTFAILESWRARLPLRLLVRPGANISAGRNAGIAAARGAIIAVTDAGVRLAPDWLARLLAPFETLPVADAPAVVAGFFSPDAQTAFERALGATTLPTPEDVDPATFLPSSRSIAFRREVWARVGGYPEWLDYCEDLIFDLRLREGGTRIAFAPGALAYFRPRGTLRAFWHQYFRYARGDGKAGLFARRHAVRYATYVGLAAFLLLGHRRPALWPPLLLAGTAYVRRPYARLLPWLDTLTPTERAAALGFVPLIRLAGDLAKGAGYPVGLVWRWRHYGLQNDWRSIDSEQQGEDHSASAWVL</sequence>
<organism evidence="2">
    <name type="scientific">uncultured Thermomicrobiales bacterium</name>
    <dbReference type="NCBI Taxonomy" id="1645740"/>
    <lineage>
        <taxon>Bacteria</taxon>
        <taxon>Pseudomonadati</taxon>
        <taxon>Thermomicrobiota</taxon>
        <taxon>Thermomicrobia</taxon>
        <taxon>Thermomicrobiales</taxon>
        <taxon>environmental samples</taxon>
    </lineage>
</organism>
<evidence type="ECO:0000259" key="1">
    <source>
        <dbReference type="Pfam" id="PF00535"/>
    </source>
</evidence>
<gene>
    <name evidence="2" type="ORF">AVDCRST_MAG18-1809</name>
</gene>
<dbReference type="PANTHER" id="PTHR43685:SF3">
    <property type="entry name" value="SLR2126 PROTEIN"/>
    <property type="match status" value="1"/>
</dbReference>